<evidence type="ECO:0000313" key="1">
    <source>
        <dbReference type="EMBL" id="KIY71978.1"/>
    </source>
</evidence>
<evidence type="ECO:0000313" key="2">
    <source>
        <dbReference type="Proteomes" id="UP000054007"/>
    </source>
</evidence>
<gene>
    <name evidence="1" type="ORF">CYLTODRAFT_407753</name>
</gene>
<dbReference type="Proteomes" id="UP000054007">
    <property type="component" value="Unassembled WGS sequence"/>
</dbReference>
<proteinExistence type="predicted"/>
<keyword evidence="2" id="KW-1185">Reference proteome</keyword>
<accession>A0A0D7BN42</accession>
<sequence>MFGCVRLTFEDQLKLNMRDSEQSLWLKNLLSCGFELEFSKFMITKCQFIPHRDDDLGCLLLDASSPVLDILYRLPRFSAATWNGIVRGQKLFKLLSPGDVPHWQARAGTINKEAYIDIVYTAGQLTHIEHYDPDGVQLGPAVSFYCFLAPIFQELGWYTTSHFGPLYHPVVQSVRPHYKYAPDLVQHDVLYNLSGRSRIRKRISAVLCTSTDHLEEDTELASRSIL</sequence>
<organism evidence="1 2">
    <name type="scientific">Cylindrobasidium torrendii FP15055 ss-10</name>
    <dbReference type="NCBI Taxonomy" id="1314674"/>
    <lineage>
        <taxon>Eukaryota</taxon>
        <taxon>Fungi</taxon>
        <taxon>Dikarya</taxon>
        <taxon>Basidiomycota</taxon>
        <taxon>Agaricomycotina</taxon>
        <taxon>Agaricomycetes</taxon>
        <taxon>Agaricomycetidae</taxon>
        <taxon>Agaricales</taxon>
        <taxon>Marasmiineae</taxon>
        <taxon>Physalacriaceae</taxon>
        <taxon>Cylindrobasidium</taxon>
    </lineage>
</organism>
<dbReference type="EMBL" id="KN880448">
    <property type="protein sequence ID" value="KIY71978.1"/>
    <property type="molecule type" value="Genomic_DNA"/>
</dbReference>
<protein>
    <submittedName>
        <fullName evidence="1">Uncharacterized protein</fullName>
    </submittedName>
</protein>
<dbReference type="AlphaFoldDB" id="A0A0D7BN42"/>
<reference evidence="1 2" key="1">
    <citation type="journal article" date="2015" name="Fungal Genet. Biol.">
        <title>Evolution of novel wood decay mechanisms in Agaricales revealed by the genome sequences of Fistulina hepatica and Cylindrobasidium torrendii.</title>
        <authorList>
            <person name="Floudas D."/>
            <person name="Held B.W."/>
            <person name="Riley R."/>
            <person name="Nagy L.G."/>
            <person name="Koehler G."/>
            <person name="Ransdell A.S."/>
            <person name="Younus H."/>
            <person name="Chow J."/>
            <person name="Chiniquy J."/>
            <person name="Lipzen A."/>
            <person name="Tritt A."/>
            <person name="Sun H."/>
            <person name="Haridas S."/>
            <person name="LaButti K."/>
            <person name="Ohm R.A."/>
            <person name="Kues U."/>
            <person name="Blanchette R.A."/>
            <person name="Grigoriev I.V."/>
            <person name="Minto R.E."/>
            <person name="Hibbett D.S."/>
        </authorList>
    </citation>
    <scope>NUCLEOTIDE SEQUENCE [LARGE SCALE GENOMIC DNA]</scope>
    <source>
        <strain evidence="1 2">FP15055 ss-10</strain>
    </source>
</reference>
<name>A0A0D7BN42_9AGAR</name>